<reference evidence="12 13" key="1">
    <citation type="submission" date="2019-03" db="EMBL/GenBank/DDBJ databases">
        <title>Genomic Encyclopedia of Type Strains, Phase IV (KMG-IV): sequencing the most valuable type-strain genomes for metagenomic binning, comparative biology and taxonomic classification.</title>
        <authorList>
            <person name="Goeker M."/>
        </authorList>
    </citation>
    <scope>NUCLEOTIDE SEQUENCE [LARGE SCALE GENOMIC DNA]</scope>
    <source>
        <strain evidence="12 13">DSM 16730</strain>
    </source>
</reference>
<dbReference type="RefSeq" id="WP_132452368.1">
    <property type="nucleotide sequence ID" value="NZ_JAWIZJ010000001.1"/>
</dbReference>
<evidence type="ECO:0000256" key="1">
    <source>
        <dbReference type="ARBA" id="ARBA00000695"/>
    </source>
</evidence>
<comment type="function">
    <text evidence="10">Catalyzes the depolymerization of both polygalacturonate and pectins of methyl esterification degree from 22 to 89%, with an endo mode of action. In contrast to the majority of pectate lyases, displays high activity on highly methylated pectins.</text>
</comment>
<dbReference type="InterPro" id="IPR011050">
    <property type="entry name" value="Pectin_lyase_fold/virulence"/>
</dbReference>
<dbReference type="GO" id="GO:0030570">
    <property type="term" value="F:pectate lyase activity"/>
    <property type="evidence" value="ECO:0007669"/>
    <property type="project" value="UniProtKB-UniRule"/>
</dbReference>
<feature type="region of interest" description="Disordered" evidence="11">
    <location>
        <begin position="321"/>
        <end position="351"/>
    </location>
</feature>
<dbReference type="NCBIfam" id="NF041898">
    <property type="entry name" value="pec_ly_PelI"/>
    <property type="match status" value="1"/>
</dbReference>
<gene>
    <name evidence="12" type="ORF">EDC54_101199</name>
</gene>
<feature type="chain" id="PRO_5025096784" description="Pectate lyase" evidence="10">
    <location>
        <begin position="22"/>
        <end position="351"/>
    </location>
</feature>
<keyword evidence="6 10" id="KW-0964">Secreted</keyword>
<evidence type="ECO:0000256" key="9">
    <source>
        <dbReference type="ARBA" id="ARBA00023239"/>
    </source>
</evidence>
<feature type="compositionally biased region" description="Polar residues" evidence="11">
    <location>
        <begin position="341"/>
        <end position="351"/>
    </location>
</feature>
<dbReference type="Gene3D" id="2.160.20.10">
    <property type="entry name" value="Single-stranded right-handed beta-helix, Pectin lyase-like"/>
    <property type="match status" value="1"/>
</dbReference>
<evidence type="ECO:0000256" key="11">
    <source>
        <dbReference type="SAM" id="MobiDB-lite"/>
    </source>
</evidence>
<dbReference type="InterPro" id="IPR012334">
    <property type="entry name" value="Pectin_lyas_fold"/>
</dbReference>
<dbReference type="OrthoDB" id="6378116at2"/>
<dbReference type="PANTHER" id="PTHR33407:SF9">
    <property type="entry name" value="PECTATE LYASE F-RELATED"/>
    <property type="match status" value="1"/>
</dbReference>
<evidence type="ECO:0000256" key="8">
    <source>
        <dbReference type="ARBA" id="ARBA00022837"/>
    </source>
</evidence>
<dbReference type="PANTHER" id="PTHR33407">
    <property type="entry name" value="PECTATE LYASE F-RELATED"/>
    <property type="match status" value="1"/>
</dbReference>
<keyword evidence="7 10" id="KW-0732">Signal</keyword>
<dbReference type="GO" id="GO:0045490">
    <property type="term" value="P:pectin catabolic process"/>
    <property type="evidence" value="ECO:0007669"/>
    <property type="project" value="TreeGrafter"/>
</dbReference>
<sequence>MFKYLTPIFLCTAAFSFQAQADDTMLMLLKKDNATYLSWSTGAGNLVRQDVYRSTSNNPAGSEKIAELNPNDRTFTDVTANPQSEYWYWVDTVSGNNSIKKSNAAPTDKTAEVAALHSAGLLAASSECKAGAVIKNKTVDCGGKTLGLQCKGDSDKQPPVITLENANIKNLRIAANGGSDGIHCKSGNCRLENVIWEDICEDAATNNGKTMTVVGGIAHNTKNGPGGKPDKVLQQNAKNSHTIVQGNFTLTGEHGKLWRSCGNCTNNGGPRNLTIISATVDGVIDSIAGVNRNFGDVAEIRDIRIKNYKPGKPKVCEEFTGVQKGQGESPKHGEQWDTKNCKVSRSNVRAL</sequence>
<evidence type="ECO:0000256" key="7">
    <source>
        <dbReference type="ARBA" id="ARBA00022729"/>
    </source>
</evidence>
<evidence type="ECO:0000256" key="3">
    <source>
        <dbReference type="ARBA" id="ARBA00004613"/>
    </source>
</evidence>
<comment type="similarity">
    <text evidence="4 10">Belongs to the polysaccharide lyase 3 family.</text>
</comment>
<dbReference type="Pfam" id="PF03211">
    <property type="entry name" value="Pectate_lyase"/>
    <property type="match status" value="1"/>
</dbReference>
<comment type="cofactor">
    <cofactor evidence="2 10">
        <name>Ca(2+)</name>
        <dbReference type="ChEBI" id="CHEBI:29108"/>
    </cofactor>
</comment>
<evidence type="ECO:0000256" key="10">
    <source>
        <dbReference type="RuleBase" id="RU367009"/>
    </source>
</evidence>
<protein>
    <recommendedName>
        <fullName evidence="5 10">Pectate lyase</fullName>
        <ecNumber evidence="5 10">4.2.2.2</ecNumber>
    </recommendedName>
</protein>
<name>A0A4R3VTV2_9GAMM</name>
<dbReference type="GO" id="GO:0005576">
    <property type="term" value="C:extracellular region"/>
    <property type="evidence" value="ECO:0007669"/>
    <property type="project" value="UniProtKB-SubCell"/>
</dbReference>
<evidence type="ECO:0000313" key="13">
    <source>
        <dbReference type="Proteomes" id="UP000295433"/>
    </source>
</evidence>
<dbReference type="InterPro" id="IPR004898">
    <property type="entry name" value="Pectate_lyase_PlyH/PlyE-like"/>
</dbReference>
<dbReference type="EMBL" id="SMBY01000001">
    <property type="protein sequence ID" value="TCV08692.1"/>
    <property type="molecule type" value="Genomic_DNA"/>
</dbReference>
<organism evidence="12 13">
    <name type="scientific">Samsonia erythrinae</name>
    <dbReference type="NCBI Taxonomy" id="160434"/>
    <lineage>
        <taxon>Bacteria</taxon>
        <taxon>Pseudomonadati</taxon>
        <taxon>Pseudomonadota</taxon>
        <taxon>Gammaproteobacteria</taxon>
        <taxon>Enterobacterales</taxon>
        <taxon>Pectobacteriaceae</taxon>
        <taxon>Samsonia</taxon>
    </lineage>
</organism>
<feature type="signal peptide" evidence="10">
    <location>
        <begin position="1"/>
        <end position="21"/>
    </location>
</feature>
<keyword evidence="8 10" id="KW-0106">Calcium</keyword>
<dbReference type="SUPFAM" id="SSF51126">
    <property type="entry name" value="Pectin lyase-like"/>
    <property type="match status" value="1"/>
</dbReference>
<keyword evidence="9 10" id="KW-0456">Lyase</keyword>
<comment type="caution">
    <text evidence="12">The sequence shown here is derived from an EMBL/GenBank/DDBJ whole genome shotgun (WGS) entry which is preliminary data.</text>
</comment>
<dbReference type="Gene3D" id="2.60.40.10">
    <property type="entry name" value="Immunoglobulins"/>
    <property type="match status" value="1"/>
</dbReference>
<evidence type="ECO:0000313" key="12">
    <source>
        <dbReference type="EMBL" id="TCV08692.1"/>
    </source>
</evidence>
<dbReference type="Proteomes" id="UP000295433">
    <property type="component" value="Unassembled WGS sequence"/>
</dbReference>
<keyword evidence="13" id="KW-1185">Reference proteome</keyword>
<evidence type="ECO:0000256" key="5">
    <source>
        <dbReference type="ARBA" id="ARBA00012272"/>
    </source>
</evidence>
<comment type="catalytic activity">
    <reaction evidence="1 10">
        <text>Eliminative cleavage of (1-&gt;4)-alpha-D-galacturonan to give oligosaccharides with 4-deoxy-alpha-D-galact-4-enuronosyl groups at their non-reducing ends.</text>
        <dbReference type="EC" id="4.2.2.2"/>
    </reaction>
</comment>
<proteinExistence type="inferred from homology"/>
<evidence type="ECO:0000256" key="4">
    <source>
        <dbReference type="ARBA" id="ARBA00006463"/>
    </source>
</evidence>
<evidence type="ECO:0000256" key="2">
    <source>
        <dbReference type="ARBA" id="ARBA00001913"/>
    </source>
</evidence>
<dbReference type="AlphaFoldDB" id="A0A4R3VTV2"/>
<dbReference type="InterPro" id="IPR013783">
    <property type="entry name" value="Ig-like_fold"/>
</dbReference>
<accession>A0A4R3VTV2</accession>
<evidence type="ECO:0000256" key="6">
    <source>
        <dbReference type="ARBA" id="ARBA00022525"/>
    </source>
</evidence>
<comment type="subcellular location">
    <subcellularLocation>
        <location evidence="3 10">Secreted</location>
    </subcellularLocation>
</comment>
<dbReference type="EC" id="4.2.2.2" evidence="5 10"/>
<feature type="compositionally biased region" description="Basic and acidic residues" evidence="11">
    <location>
        <begin position="329"/>
        <end position="340"/>
    </location>
</feature>